<dbReference type="CDD" id="cd00637">
    <property type="entry name" value="7tm_classA_rhodopsin-like"/>
    <property type="match status" value="1"/>
</dbReference>
<dbReference type="Gene3D" id="1.20.1070.10">
    <property type="entry name" value="Rhodopsin 7-helix transmembrane proteins"/>
    <property type="match status" value="1"/>
</dbReference>
<dbReference type="Proteomes" id="UP001642483">
    <property type="component" value="Unassembled WGS sequence"/>
</dbReference>
<evidence type="ECO:0000256" key="9">
    <source>
        <dbReference type="SAM" id="Phobius"/>
    </source>
</evidence>
<keyword evidence="5" id="KW-0297">G-protein coupled receptor</keyword>
<proteinExistence type="predicted"/>
<evidence type="ECO:0000256" key="10">
    <source>
        <dbReference type="SAM" id="SignalP"/>
    </source>
</evidence>
<comment type="caution">
    <text evidence="12">The sequence shown here is derived from an EMBL/GenBank/DDBJ whole genome shotgun (WGS) entry which is preliminary data.</text>
</comment>
<keyword evidence="4 9" id="KW-1133">Transmembrane helix</keyword>
<feature type="chain" id="PRO_5046766350" description="G-protein coupled receptors family 1 profile domain-containing protein" evidence="10">
    <location>
        <begin position="21"/>
        <end position="631"/>
    </location>
</feature>
<keyword evidence="8" id="KW-0807">Transducer</keyword>
<dbReference type="PROSITE" id="PS50262">
    <property type="entry name" value="G_PROTEIN_RECEP_F1_2"/>
    <property type="match status" value="1"/>
</dbReference>
<dbReference type="SUPFAM" id="SSF81321">
    <property type="entry name" value="Family A G protein-coupled receptor-like"/>
    <property type="match status" value="1"/>
</dbReference>
<evidence type="ECO:0000256" key="7">
    <source>
        <dbReference type="ARBA" id="ARBA00023170"/>
    </source>
</evidence>
<comment type="subcellular location">
    <subcellularLocation>
        <location evidence="1">Cell membrane</location>
        <topology evidence="1">Multi-pass membrane protein</topology>
    </subcellularLocation>
</comment>
<feature type="transmembrane region" description="Helical" evidence="9">
    <location>
        <begin position="257"/>
        <end position="285"/>
    </location>
</feature>
<feature type="transmembrane region" description="Helical" evidence="9">
    <location>
        <begin position="333"/>
        <end position="354"/>
    </location>
</feature>
<name>A0ABP0FWT9_CLALP</name>
<keyword evidence="10" id="KW-0732">Signal</keyword>
<organism evidence="12 13">
    <name type="scientific">Clavelina lepadiformis</name>
    <name type="common">Light-bulb sea squirt</name>
    <name type="synonym">Ascidia lepadiformis</name>
    <dbReference type="NCBI Taxonomy" id="159417"/>
    <lineage>
        <taxon>Eukaryota</taxon>
        <taxon>Metazoa</taxon>
        <taxon>Chordata</taxon>
        <taxon>Tunicata</taxon>
        <taxon>Ascidiacea</taxon>
        <taxon>Aplousobranchia</taxon>
        <taxon>Clavelinidae</taxon>
        <taxon>Clavelina</taxon>
    </lineage>
</organism>
<evidence type="ECO:0000259" key="11">
    <source>
        <dbReference type="PROSITE" id="PS50262"/>
    </source>
</evidence>
<feature type="signal peptide" evidence="10">
    <location>
        <begin position="1"/>
        <end position="20"/>
    </location>
</feature>
<evidence type="ECO:0000313" key="12">
    <source>
        <dbReference type="EMBL" id="CAK8683758.1"/>
    </source>
</evidence>
<feature type="transmembrane region" description="Helical" evidence="9">
    <location>
        <begin position="220"/>
        <end position="245"/>
    </location>
</feature>
<evidence type="ECO:0000256" key="3">
    <source>
        <dbReference type="ARBA" id="ARBA00022692"/>
    </source>
</evidence>
<keyword evidence="6 9" id="KW-0472">Membrane</keyword>
<evidence type="ECO:0000313" key="13">
    <source>
        <dbReference type="Proteomes" id="UP001642483"/>
    </source>
</evidence>
<reference evidence="12 13" key="1">
    <citation type="submission" date="2024-02" db="EMBL/GenBank/DDBJ databases">
        <authorList>
            <person name="Daric V."/>
            <person name="Darras S."/>
        </authorList>
    </citation>
    <scope>NUCLEOTIDE SEQUENCE [LARGE SCALE GENOMIC DNA]</scope>
</reference>
<dbReference type="PANTHER" id="PTHR24249:SF372">
    <property type="entry name" value="G-PROTEIN COUPLED RECEPTORS FAMILY 1 PROFILE DOMAIN-CONTAINING PROTEIN"/>
    <property type="match status" value="1"/>
</dbReference>
<protein>
    <recommendedName>
        <fullName evidence="11">G-protein coupled receptors family 1 profile domain-containing protein</fullName>
    </recommendedName>
</protein>
<evidence type="ECO:0000256" key="4">
    <source>
        <dbReference type="ARBA" id="ARBA00022989"/>
    </source>
</evidence>
<keyword evidence="7" id="KW-0675">Receptor</keyword>
<keyword evidence="13" id="KW-1185">Reference proteome</keyword>
<sequence length="631" mass="70664">MNIFPVLLLYLVFLLTLGKAQNNTNLSLRDSCDPVPTLKITNRTRELECCNEILQKFQRRWFNESIYLTSVLATLQAWNCPQFNEECTNRTFDFTTYTALVYERFCNESKLIKECASKVIQVQQSSLPAVASSFDLTNTSWSSLAQNLTSASISSSDLEEPCIQIALLDSPSGGYGNYHEIKNYILPFCEAAWCGYDTDTFTTRRISSWSCMPSRCRANIIILMTVSILLAIAITIGNATVIVVYGTSKKLLHSQTIFRLALGCADFIVGAVIFPAAVYTLYALFLMVTNFEVPYEVTGDAIDGTNMVTIKIRRIQNSEQAQEANFLPYYAEIIGFVTTLSFTLSIYLLAVSGIDRLIALWRPLRYAQDKAKRFAWISCLVTLALASLVSSTPFYVTSLRYAVSGSMLVTIVGASSLIVYICAFILPLIFTWSVSLAIYFVAKRNFKERRQLYINAQQNLQQHRRLNRILALIVTAFSLSIIPTILVLIIVIFLPNTSPIFRGQKYNSFNNAIANALELIAAIILTCNSLWNCLIYSARNKEFRKVAAKRYEQLCRVTGLLAVHRAFKKCCKSCRQKRSTPTSTHSSNVRASEETLDGTVSINNKSLGTMGTPLSSERKQIVSTSFSSAKL</sequence>
<dbReference type="EMBL" id="CAWYQH010000097">
    <property type="protein sequence ID" value="CAK8683758.1"/>
    <property type="molecule type" value="Genomic_DNA"/>
</dbReference>
<feature type="transmembrane region" description="Helical" evidence="9">
    <location>
        <begin position="469"/>
        <end position="493"/>
    </location>
</feature>
<keyword evidence="3 9" id="KW-0812">Transmembrane</keyword>
<feature type="transmembrane region" description="Helical" evidence="9">
    <location>
        <begin position="417"/>
        <end position="442"/>
    </location>
</feature>
<gene>
    <name evidence="12" type="ORF">CVLEPA_LOCUS14794</name>
</gene>
<evidence type="ECO:0000256" key="6">
    <source>
        <dbReference type="ARBA" id="ARBA00023136"/>
    </source>
</evidence>
<dbReference type="PANTHER" id="PTHR24249">
    <property type="entry name" value="HISTAMINE RECEPTOR-RELATED G-PROTEIN COUPLED RECEPTOR"/>
    <property type="match status" value="1"/>
</dbReference>
<evidence type="ECO:0000256" key="1">
    <source>
        <dbReference type="ARBA" id="ARBA00004651"/>
    </source>
</evidence>
<evidence type="ECO:0000256" key="8">
    <source>
        <dbReference type="ARBA" id="ARBA00023224"/>
    </source>
</evidence>
<dbReference type="InterPro" id="IPR017452">
    <property type="entry name" value="GPCR_Rhodpsn_7TM"/>
</dbReference>
<keyword evidence="2" id="KW-1003">Cell membrane</keyword>
<feature type="transmembrane region" description="Helical" evidence="9">
    <location>
        <begin position="374"/>
        <end position="397"/>
    </location>
</feature>
<dbReference type="InterPro" id="IPR000276">
    <property type="entry name" value="GPCR_Rhodpsn"/>
</dbReference>
<dbReference type="Pfam" id="PF00001">
    <property type="entry name" value="7tm_1"/>
    <property type="match status" value="1"/>
</dbReference>
<dbReference type="PRINTS" id="PR00237">
    <property type="entry name" value="GPCRRHODOPSN"/>
</dbReference>
<feature type="domain" description="G-protein coupled receptors family 1 profile" evidence="11">
    <location>
        <begin position="237"/>
        <end position="536"/>
    </location>
</feature>
<accession>A0ABP0FWT9</accession>
<dbReference type="InterPro" id="IPR050569">
    <property type="entry name" value="TAAR"/>
</dbReference>
<evidence type="ECO:0000256" key="5">
    <source>
        <dbReference type="ARBA" id="ARBA00023040"/>
    </source>
</evidence>
<feature type="transmembrane region" description="Helical" evidence="9">
    <location>
        <begin position="513"/>
        <end position="535"/>
    </location>
</feature>
<evidence type="ECO:0000256" key="2">
    <source>
        <dbReference type="ARBA" id="ARBA00022475"/>
    </source>
</evidence>